<dbReference type="Proteomes" id="UP000007754">
    <property type="component" value="Chromosome 10"/>
</dbReference>
<dbReference type="SUPFAM" id="SSF47576">
    <property type="entry name" value="Calponin-homology domain, CH-domain"/>
    <property type="match status" value="1"/>
</dbReference>
<dbReference type="GO" id="GO:0007173">
    <property type="term" value="P:epidermal growth factor receptor signaling pathway"/>
    <property type="evidence" value="ECO:0007669"/>
    <property type="project" value="TreeGrafter"/>
</dbReference>
<feature type="domain" description="Calponin-homology (CH)" evidence="7">
    <location>
        <begin position="43"/>
        <end position="158"/>
    </location>
</feature>
<reference evidence="8" key="2">
    <citation type="submission" date="2025-08" db="UniProtKB">
        <authorList>
            <consortium name="Ensembl"/>
        </authorList>
    </citation>
    <scope>IDENTIFICATION</scope>
</reference>
<dbReference type="GeneTree" id="ENSGT00950000183076"/>
<dbReference type="Pfam" id="PF00307">
    <property type="entry name" value="CH"/>
    <property type="match status" value="1"/>
</dbReference>
<evidence type="ECO:0000256" key="2">
    <source>
        <dbReference type="ARBA" id="ARBA00022737"/>
    </source>
</evidence>
<evidence type="ECO:0000256" key="3">
    <source>
        <dbReference type="ARBA" id="ARBA00022860"/>
    </source>
</evidence>
<protein>
    <submittedName>
        <fullName evidence="8">IQ motif containing GTPase activating protein 1</fullName>
    </submittedName>
</protein>
<sequence length="1600" mass="182077">MAAEDVDGLAVSRPHYGSVLDNERLTAEEMDERRRQNVAYEYLCHLEEAKRWMEACLNEELPATTELEEGLRNGVYLAKLGNFFSPKVVSVKKIYDREQTRYKATGLHFRHTDNVIQWLNAMSEIGLPKIFYPETTDIYDRKNMPRCIYCIHALSLYLFKLGLAPQIQDLYGKVDFTEEEISNMRLELEKYGIQMPAFSKIGGILANELSVDEAALHAAVIAINEAIDRQVPADTLTAMKNPNAMLINLDDQLESTYQATLYRAKQDKMENAKNRIASESSDRERDVYEELLTQAEIQGNINKVNTHAAISKIDLALERGDALALYEALATPALGLRGLLRENCDWYFKQFLSDRQQKQEAGLTGPLQKEELQLGVDAANRAAQQYQQRLAAVAKINSAIRMGDAEKTVAEIMNPEAQLPEVYGFAADLYQRELATLQQQSPEGHLTHPELSVAVEMLSSVALINRALASGDMNTVWKQLSSPVTGLTNVEDENSQRYIDDLVKLKAERSAEGNEFITWNDIQSCVDHVNKVVHEEHERILAIGLINEALDEGDTKKTLQALQTPAAKLEGVAPKVAQHYQDTLLRAKREKAQDTQDETAVLWLDEIQDGIHKANKDTEESQRFSLGILAINEAVDHGDVSQTLSALRSPDVGLYGVTPECAETYQQELSEVKKRAAGGNGSDWVKHWVRGGYHYYHNLRTKDGGWDEPAEFVQNDTQLSREEIQSTISGVTAAYNREQLWLANESLIMKLQACCRGYLVRQEFNSRINFLKKQVPAITCIQSQWRGYKQRKAYQIRLDYLLNAENPPMAVVRKFVHLLDQSDQDFQEELELMKLREEVVTLIRSNQQLENDLNLMDIKIGLLVKNKITLQDVVSHSKKLTKKNKEQLSDMMMLNKQRGGLKALSKEKREKLEAYQHLFYLLQTNPTYLAKLIFQMPQNKSTKFMDSVIFTLYNYASNQREEYLLLRLFQTALQEEIKSKVDQIHEIVTGNPTVIKMVVSFNRGARGQNALRQILAPVVKEIIDDKSLNIKTDPVDIYKSWVNQMESQTGEASKLPYDVTPEQALSHEEVRTRLDASIRNMRTVTDKFLSAIISSVDKIPYGMRFIAKVLKDSLHEKFPDAGEDELLKIVGNLLYYRYMNPAIVAPDAFDIIDLSAGGQLTTDQRRNLGSIAKMLQHAASNKMFMGDNAHLSIINEYLLQSYQKFRRFFQAACEVPELQDKFNIDEYSDLVTLTKPVIYISIGEIINTHTLLLDHQDAIAPEHNDPIHELLDDLGEVPTIESLIGEGSGNVNDPNREMLAKTEVSLTLTNKFDVPGDENAEMDARTILLNTKRLIVDVIRFQPGETLTEILETSATSEQEAEHQRAMQKRAIRDAKTPDKMKKSVSVKEDGNLNLQEKKEKIKAGLKKLTELGPVNAKNKYQELINDIAKDIRNQRRYRQRRKAELVKLQQTYSALNSKATFYGEQVDYYKSYIKTCLDNLASKGKVSKKPREMKGKNSKKISLKYTAARLHEKGVLLEIEDLQGNQFKNVIFEISPTEEVGDFEVKAKFMGVQMETFMLHYQDLLQLQYEGVAVMKLFDRAKVNVNLLIFLLNKKFYGK</sequence>
<dbReference type="PROSITE" id="PS01159">
    <property type="entry name" value="WW_DOMAIN_1"/>
    <property type="match status" value="1"/>
</dbReference>
<keyword evidence="9" id="KW-1185">Reference proteome</keyword>
<evidence type="ECO:0000256" key="1">
    <source>
        <dbReference type="ARBA" id="ARBA00022553"/>
    </source>
</evidence>
<proteinExistence type="predicted"/>
<dbReference type="SUPFAM" id="SSF52540">
    <property type="entry name" value="P-loop containing nucleoside triphosphate hydrolases"/>
    <property type="match status" value="1"/>
</dbReference>
<dbReference type="PROSITE" id="PS50020">
    <property type="entry name" value="WW_DOMAIN_2"/>
    <property type="match status" value="1"/>
</dbReference>
<keyword evidence="1" id="KW-0597">Phosphoprotein</keyword>
<dbReference type="PROSITE" id="PS50096">
    <property type="entry name" value="IQ"/>
    <property type="match status" value="2"/>
</dbReference>
<dbReference type="InterPro" id="IPR036020">
    <property type="entry name" value="WW_dom_sf"/>
</dbReference>
<dbReference type="FunFam" id="4.10.270.10:FF:000003">
    <property type="entry name" value="IQ motif containing GTPase activating protein 1"/>
    <property type="match status" value="1"/>
</dbReference>
<dbReference type="InterPro" id="IPR001715">
    <property type="entry name" value="CH_dom"/>
</dbReference>
<dbReference type="SUPFAM" id="SSF143885">
    <property type="entry name" value="RGC domain-like"/>
    <property type="match status" value="1"/>
</dbReference>
<accession>A0A674H4I1</accession>
<dbReference type="CDD" id="cd00201">
    <property type="entry name" value="WW"/>
    <property type="match status" value="1"/>
</dbReference>
<reference evidence="8" key="3">
    <citation type="submission" date="2025-09" db="UniProtKB">
        <authorList>
            <consortium name="Ensembl"/>
        </authorList>
    </citation>
    <scope>IDENTIFICATION</scope>
</reference>
<dbReference type="FunFam" id="1.10.506.10:FF:000004">
    <property type="entry name" value="IQ motif containing GTPase activating protein 1"/>
    <property type="match status" value="1"/>
</dbReference>
<dbReference type="Gene3D" id="1.10.418.10">
    <property type="entry name" value="Calponin-like domain"/>
    <property type="match status" value="1"/>
</dbReference>
<evidence type="ECO:0000259" key="6">
    <source>
        <dbReference type="PROSITE" id="PS50020"/>
    </source>
</evidence>
<dbReference type="GO" id="GO:0005096">
    <property type="term" value="F:GTPase activator activity"/>
    <property type="evidence" value="ECO:0007669"/>
    <property type="project" value="TreeGrafter"/>
</dbReference>
<dbReference type="InterPro" id="IPR000593">
    <property type="entry name" value="RasGAP_C"/>
</dbReference>
<dbReference type="PANTHER" id="PTHR14149:SF15">
    <property type="entry name" value="RAS GTPASE-ACTIVATING-LIKE PROTEIN IQGAP1"/>
    <property type="match status" value="1"/>
</dbReference>
<dbReference type="GO" id="GO:0010761">
    <property type="term" value="P:fibroblast migration"/>
    <property type="evidence" value="ECO:0007669"/>
    <property type="project" value="TreeGrafter"/>
</dbReference>
<organism evidence="8 9">
    <name type="scientific">Taeniopygia guttata</name>
    <name type="common">Zebra finch</name>
    <name type="synonym">Poephila guttata</name>
    <dbReference type="NCBI Taxonomy" id="59729"/>
    <lineage>
        <taxon>Eukaryota</taxon>
        <taxon>Metazoa</taxon>
        <taxon>Chordata</taxon>
        <taxon>Craniata</taxon>
        <taxon>Vertebrata</taxon>
        <taxon>Euteleostomi</taxon>
        <taxon>Archelosauria</taxon>
        <taxon>Archosauria</taxon>
        <taxon>Dinosauria</taxon>
        <taxon>Saurischia</taxon>
        <taxon>Theropoda</taxon>
        <taxon>Coelurosauria</taxon>
        <taxon>Aves</taxon>
        <taxon>Neognathae</taxon>
        <taxon>Neoaves</taxon>
        <taxon>Telluraves</taxon>
        <taxon>Australaves</taxon>
        <taxon>Passeriformes</taxon>
        <taxon>Passeroidea</taxon>
        <taxon>Estrildidae</taxon>
        <taxon>Estrildinae</taxon>
        <taxon>Taeniopygia</taxon>
    </lineage>
</organism>
<keyword evidence="4" id="KW-0175">Coiled coil</keyword>
<dbReference type="InterPro" id="IPR001202">
    <property type="entry name" value="WW_dom"/>
</dbReference>
<dbReference type="GO" id="GO:0005516">
    <property type="term" value="F:calmodulin binding"/>
    <property type="evidence" value="ECO:0007669"/>
    <property type="project" value="UniProtKB-KW"/>
</dbReference>
<dbReference type="PROSITE" id="PS00509">
    <property type="entry name" value="RAS_GTPASE_ACTIV_1"/>
    <property type="match status" value="1"/>
</dbReference>
<dbReference type="PANTHER" id="PTHR14149">
    <property type="entry name" value="RAS GTPASE-ACTIVATING PROTEIN WITH IQ MOTIF"/>
    <property type="match status" value="1"/>
</dbReference>
<dbReference type="PROSITE" id="PS50018">
    <property type="entry name" value="RAS_GTPASE_ACTIV_2"/>
    <property type="match status" value="1"/>
</dbReference>
<dbReference type="Pfam" id="PF03836">
    <property type="entry name" value="RasGAP_C"/>
    <property type="match status" value="1"/>
</dbReference>
<evidence type="ECO:0000256" key="4">
    <source>
        <dbReference type="SAM" id="Coils"/>
    </source>
</evidence>
<dbReference type="GO" id="GO:0005938">
    <property type="term" value="C:cell cortex"/>
    <property type="evidence" value="ECO:0007669"/>
    <property type="project" value="TreeGrafter"/>
</dbReference>
<gene>
    <name evidence="8" type="primary">IQGAP1</name>
</gene>
<dbReference type="SMART" id="SM00323">
    <property type="entry name" value="RasGAP"/>
    <property type="match status" value="1"/>
</dbReference>
<evidence type="ECO:0000313" key="9">
    <source>
        <dbReference type="Proteomes" id="UP000007754"/>
    </source>
</evidence>
<dbReference type="SMART" id="SM00033">
    <property type="entry name" value="CH"/>
    <property type="match status" value="1"/>
</dbReference>
<keyword evidence="2" id="KW-0677">Repeat</keyword>
<dbReference type="Gene3D" id="2.20.70.10">
    <property type="match status" value="1"/>
</dbReference>
<dbReference type="InterPro" id="IPR000048">
    <property type="entry name" value="IQ_motif_EF-hand-BS"/>
</dbReference>
<dbReference type="SMART" id="SM00456">
    <property type="entry name" value="WW"/>
    <property type="match status" value="1"/>
</dbReference>
<dbReference type="Gene3D" id="4.10.270.10">
    <property type="entry name" value="Myosin, subunit A"/>
    <property type="match status" value="1"/>
</dbReference>
<dbReference type="GO" id="GO:0051015">
    <property type="term" value="F:actin filament binding"/>
    <property type="evidence" value="ECO:0007669"/>
    <property type="project" value="TreeGrafter"/>
</dbReference>
<dbReference type="InterPro" id="IPR001936">
    <property type="entry name" value="RasGAP_dom"/>
</dbReference>
<reference evidence="8 9" key="1">
    <citation type="journal article" date="2010" name="Nature">
        <title>The genome of a songbird.</title>
        <authorList>
            <person name="Warren W.C."/>
            <person name="Clayton D.F."/>
            <person name="Ellegren H."/>
            <person name="Arnold A.P."/>
            <person name="Hillier L.W."/>
            <person name="Kunstner A."/>
            <person name="Searle S."/>
            <person name="White S."/>
            <person name="Vilella A.J."/>
            <person name="Fairley S."/>
            <person name="Heger A."/>
            <person name="Kong L."/>
            <person name="Ponting C.P."/>
            <person name="Jarvis E.D."/>
            <person name="Mello C.V."/>
            <person name="Minx P."/>
            <person name="Lovell P."/>
            <person name="Velho T.A."/>
            <person name="Ferris M."/>
            <person name="Balakrishnan C.N."/>
            <person name="Sinha S."/>
            <person name="Blatti C."/>
            <person name="London S.E."/>
            <person name="Li Y."/>
            <person name="Lin Y.C."/>
            <person name="George J."/>
            <person name="Sweedler J."/>
            <person name="Southey B."/>
            <person name="Gunaratne P."/>
            <person name="Watson M."/>
            <person name="Nam K."/>
            <person name="Backstrom N."/>
            <person name="Smeds L."/>
            <person name="Nabholz B."/>
            <person name="Itoh Y."/>
            <person name="Whitney O."/>
            <person name="Pfenning A.R."/>
            <person name="Howard J."/>
            <person name="Volker M."/>
            <person name="Skinner B.M."/>
            <person name="Griffin D.K."/>
            <person name="Ye L."/>
            <person name="McLaren W.M."/>
            <person name="Flicek P."/>
            <person name="Quesada V."/>
            <person name="Velasco G."/>
            <person name="Lopez-Otin C."/>
            <person name="Puente X.S."/>
            <person name="Olender T."/>
            <person name="Lancet D."/>
            <person name="Smit A.F."/>
            <person name="Hubley R."/>
            <person name="Konkel M.K."/>
            <person name="Walker J.A."/>
            <person name="Batzer M.A."/>
            <person name="Gu W."/>
            <person name="Pollock D.D."/>
            <person name="Chen L."/>
            <person name="Cheng Z."/>
            <person name="Eichler E.E."/>
            <person name="Stapley J."/>
            <person name="Slate J."/>
            <person name="Ekblom R."/>
            <person name="Birkhead T."/>
            <person name="Burke T."/>
            <person name="Burt D."/>
            <person name="Scharff C."/>
            <person name="Adam I."/>
            <person name="Richard H."/>
            <person name="Sultan M."/>
            <person name="Soldatov A."/>
            <person name="Lehrach H."/>
            <person name="Edwards S.V."/>
            <person name="Yang S.P."/>
            <person name="Li X."/>
            <person name="Graves T."/>
            <person name="Fulton L."/>
            <person name="Nelson J."/>
            <person name="Chinwalla A."/>
            <person name="Hou S."/>
            <person name="Mardis E.R."/>
            <person name="Wilson R.K."/>
        </authorList>
    </citation>
    <scope>NUCLEOTIDE SEQUENCE [LARGE SCALE GENOMIC DNA]</scope>
</reference>
<keyword evidence="3" id="KW-0112">Calmodulin-binding</keyword>
<dbReference type="PROSITE" id="PS50021">
    <property type="entry name" value="CH"/>
    <property type="match status" value="1"/>
</dbReference>
<evidence type="ECO:0000259" key="7">
    <source>
        <dbReference type="PROSITE" id="PS50021"/>
    </source>
</evidence>
<dbReference type="GO" id="GO:0120025">
    <property type="term" value="C:plasma membrane bounded cell projection"/>
    <property type="evidence" value="ECO:0007669"/>
    <property type="project" value="UniProtKB-ARBA"/>
</dbReference>
<dbReference type="SUPFAM" id="SSF48350">
    <property type="entry name" value="GTPase activation domain, GAP"/>
    <property type="match status" value="1"/>
</dbReference>
<dbReference type="Ensembl" id="ENSTGUT00000044588.1">
    <property type="protein sequence ID" value="ENSTGUP00000029672.1"/>
    <property type="gene ID" value="ENSTGUG00000010390.2"/>
</dbReference>
<dbReference type="InterPro" id="IPR008936">
    <property type="entry name" value="Rho_GTPase_activation_prot"/>
</dbReference>
<dbReference type="Gene3D" id="1.10.506.10">
    <property type="entry name" value="GTPase Activation - p120gap, domain 1"/>
    <property type="match status" value="1"/>
</dbReference>
<name>A0A674H4I1_TAEGU</name>
<dbReference type="SMART" id="SM00015">
    <property type="entry name" value="IQ"/>
    <property type="match status" value="2"/>
</dbReference>
<dbReference type="SUPFAM" id="SSF51045">
    <property type="entry name" value="WW domain"/>
    <property type="match status" value="1"/>
</dbReference>
<dbReference type="InterPro" id="IPR027417">
    <property type="entry name" value="P-loop_NTPase"/>
</dbReference>
<dbReference type="FunFam" id="1.10.418.10:FF:000013">
    <property type="entry name" value="IQ motif containing GTPase activating protein 1"/>
    <property type="match status" value="1"/>
</dbReference>
<evidence type="ECO:0000259" key="5">
    <source>
        <dbReference type="PROSITE" id="PS50018"/>
    </source>
</evidence>
<dbReference type="GO" id="GO:1903479">
    <property type="term" value="P:mitotic actomyosin contractile ring assembly actin filament organization"/>
    <property type="evidence" value="ECO:0007669"/>
    <property type="project" value="TreeGrafter"/>
</dbReference>
<dbReference type="InterPro" id="IPR036872">
    <property type="entry name" value="CH_dom_sf"/>
</dbReference>
<dbReference type="GO" id="GO:0005634">
    <property type="term" value="C:nucleus"/>
    <property type="evidence" value="ECO:0007669"/>
    <property type="project" value="TreeGrafter"/>
</dbReference>
<dbReference type="Pfam" id="PF00612">
    <property type="entry name" value="IQ"/>
    <property type="match status" value="2"/>
</dbReference>
<dbReference type="Pfam" id="PF00616">
    <property type="entry name" value="RasGAP"/>
    <property type="match status" value="1"/>
</dbReference>
<dbReference type="InterPro" id="IPR023152">
    <property type="entry name" value="RasGAP_CS"/>
</dbReference>
<dbReference type="CDD" id="cd05133">
    <property type="entry name" value="RasGAP_IQGAP1"/>
    <property type="match status" value="1"/>
</dbReference>
<evidence type="ECO:0000313" key="8">
    <source>
        <dbReference type="Ensembl" id="ENSTGUP00000029672.1"/>
    </source>
</evidence>
<feature type="domain" description="Ras-GAP" evidence="5">
    <location>
        <begin position="947"/>
        <end position="1180"/>
    </location>
</feature>
<feature type="domain" description="WW" evidence="6">
    <location>
        <begin position="682"/>
        <end position="711"/>
    </location>
</feature>
<feature type="coiled-coil region" evidence="4">
    <location>
        <begin position="167"/>
        <end position="194"/>
    </location>
</feature>